<name>A0A7U2FH90_PHANO</name>
<gene>
    <name evidence="1" type="ORF">JI435_142560</name>
</gene>
<dbReference type="AlphaFoldDB" id="A0A7U2FH90"/>
<keyword evidence="2" id="KW-1185">Reference proteome</keyword>
<dbReference type="RefSeq" id="XP_001804451.1">
    <property type="nucleotide sequence ID" value="XM_001804399.1"/>
</dbReference>
<evidence type="ECO:0000313" key="1">
    <source>
        <dbReference type="EMBL" id="QRD02950.1"/>
    </source>
</evidence>
<dbReference type="VEuPathDB" id="FungiDB:JI435_142560"/>
<dbReference type="Proteomes" id="UP000663193">
    <property type="component" value="Chromosome 14"/>
</dbReference>
<accession>A0A7U2FH90</accession>
<proteinExistence type="predicted"/>
<protein>
    <submittedName>
        <fullName evidence="1">Uncharacterized protein</fullName>
    </submittedName>
</protein>
<evidence type="ECO:0000313" key="2">
    <source>
        <dbReference type="Proteomes" id="UP000663193"/>
    </source>
</evidence>
<reference evidence="2" key="1">
    <citation type="journal article" date="2021" name="BMC Genomics">
        <title>Chromosome-level genome assembly and manually-curated proteome of model necrotroph Parastagonospora nodorum Sn15 reveals a genome-wide trove of candidate effector homologs, and redundancy of virulence-related functions within an accessory chromosome.</title>
        <authorList>
            <person name="Bertazzoni S."/>
            <person name="Jones D.A.B."/>
            <person name="Phan H.T."/>
            <person name="Tan K.-C."/>
            <person name="Hane J.K."/>
        </authorList>
    </citation>
    <scope>NUCLEOTIDE SEQUENCE [LARGE SCALE GENOMIC DNA]</scope>
    <source>
        <strain evidence="2">SN15 / ATCC MYA-4574 / FGSC 10173)</strain>
    </source>
</reference>
<dbReference type="EMBL" id="CP069036">
    <property type="protein sequence ID" value="QRD02950.1"/>
    <property type="molecule type" value="Genomic_DNA"/>
</dbReference>
<dbReference type="OrthoDB" id="783096at2759"/>
<organism evidence="1 2">
    <name type="scientific">Phaeosphaeria nodorum (strain SN15 / ATCC MYA-4574 / FGSC 10173)</name>
    <name type="common">Glume blotch fungus</name>
    <name type="synonym">Parastagonospora nodorum</name>
    <dbReference type="NCBI Taxonomy" id="321614"/>
    <lineage>
        <taxon>Eukaryota</taxon>
        <taxon>Fungi</taxon>
        <taxon>Dikarya</taxon>
        <taxon>Ascomycota</taxon>
        <taxon>Pezizomycotina</taxon>
        <taxon>Dothideomycetes</taxon>
        <taxon>Pleosporomycetidae</taxon>
        <taxon>Pleosporales</taxon>
        <taxon>Pleosporineae</taxon>
        <taxon>Phaeosphaeriaceae</taxon>
        <taxon>Parastagonospora</taxon>
    </lineage>
</organism>
<sequence>MARLQDQCMNDSNAGVYQLQFIIRRDVKLVQPPWVHHAEFVRAPPLLQS</sequence>
<dbReference type="KEGG" id="pno:SNOG_14256"/>